<feature type="domain" description="ABC transporter" evidence="8">
    <location>
        <begin position="36"/>
        <end position="275"/>
    </location>
</feature>
<dbReference type="InterPro" id="IPR017871">
    <property type="entry name" value="ABC_transporter-like_CS"/>
</dbReference>
<organism evidence="9 10">
    <name type="scientific">Fructobacillus pseudoficulneus</name>
    <dbReference type="NCBI Taxonomy" id="220714"/>
    <lineage>
        <taxon>Bacteria</taxon>
        <taxon>Bacillati</taxon>
        <taxon>Bacillota</taxon>
        <taxon>Bacilli</taxon>
        <taxon>Lactobacillales</taxon>
        <taxon>Lactobacillaceae</taxon>
        <taxon>Fructobacillus</taxon>
    </lineage>
</organism>
<dbReference type="InterPro" id="IPR003593">
    <property type="entry name" value="AAA+_ATPase"/>
</dbReference>
<sequence>MTDKSQELKPVSDFIPEKAPERYIIPMEDDKHEIALSTEDLQVSYGDKLSLSEGDLRFERYKITSLIGASGSGKSTFLRSLNRMNDGVANVTGHIWYRGLDINSQDIDVYEMRRHIGMVFQRPNPFAKSIYDNITFPLTRRGKYTKAELDEIVETTLKQAALWDQVKDDLNKSALSLSGGQAQRLVIARALALKPDILLLDEPSSALDPISSAKFEDTLLELKKDYTIIIVTHNMQQAARISDYTAFMHQGKVIEYDLTRKIFTRPKVELTNDYISGNFG</sequence>
<evidence type="ECO:0000256" key="5">
    <source>
        <dbReference type="ARBA" id="ARBA00022840"/>
    </source>
</evidence>
<dbReference type="NCBIfam" id="TIGR00972">
    <property type="entry name" value="3a0107s01c2"/>
    <property type="match status" value="1"/>
</dbReference>
<keyword evidence="10" id="KW-1185">Reference proteome</keyword>
<proteinExistence type="predicted"/>
<dbReference type="GO" id="GO:0005315">
    <property type="term" value="F:phosphate transmembrane transporter activity"/>
    <property type="evidence" value="ECO:0007669"/>
    <property type="project" value="InterPro"/>
</dbReference>
<dbReference type="PANTHER" id="PTHR43423:SF10">
    <property type="entry name" value="PHOSPHATE IMPORT ATP-BINDING PROTEIN PSTB 2"/>
    <property type="match status" value="1"/>
</dbReference>
<keyword evidence="5" id="KW-0067">ATP-binding</keyword>
<evidence type="ECO:0000313" key="9">
    <source>
        <dbReference type="EMBL" id="GAP02802.1"/>
    </source>
</evidence>
<protein>
    <submittedName>
        <fullName evidence="9">Phosphate ABC transporter ATPase</fullName>
    </submittedName>
</protein>
<dbReference type="PROSITE" id="PS00211">
    <property type="entry name" value="ABC_TRANSPORTER_1"/>
    <property type="match status" value="1"/>
</dbReference>
<dbReference type="Pfam" id="PF00005">
    <property type="entry name" value="ABC_tran"/>
    <property type="match status" value="1"/>
</dbReference>
<dbReference type="STRING" id="220714.SAMN05660469_0741"/>
<dbReference type="InterPro" id="IPR027417">
    <property type="entry name" value="P-loop_NTPase"/>
</dbReference>
<dbReference type="GO" id="GO:0016887">
    <property type="term" value="F:ATP hydrolysis activity"/>
    <property type="evidence" value="ECO:0007669"/>
    <property type="project" value="InterPro"/>
</dbReference>
<dbReference type="CDD" id="cd03260">
    <property type="entry name" value="ABC_PstB_phosphate_transporter"/>
    <property type="match status" value="1"/>
</dbReference>
<gene>
    <name evidence="9" type="ORF">FPFC_022530</name>
</gene>
<keyword evidence="4" id="KW-0547">Nucleotide-binding</keyword>
<dbReference type="InterPro" id="IPR003439">
    <property type="entry name" value="ABC_transporter-like_ATP-bd"/>
</dbReference>
<accession>A0A3F3GXD7</accession>
<dbReference type="OrthoDB" id="9802185at2"/>
<evidence type="ECO:0000256" key="6">
    <source>
        <dbReference type="ARBA" id="ARBA00022967"/>
    </source>
</evidence>
<keyword evidence="3" id="KW-0592">Phosphate transport</keyword>
<dbReference type="GO" id="GO:0016020">
    <property type="term" value="C:membrane"/>
    <property type="evidence" value="ECO:0007669"/>
    <property type="project" value="InterPro"/>
</dbReference>
<evidence type="ECO:0000313" key="10">
    <source>
        <dbReference type="Proteomes" id="UP000061227"/>
    </source>
</evidence>
<keyword evidence="1" id="KW-0813">Transport</keyword>
<evidence type="ECO:0000259" key="8">
    <source>
        <dbReference type="PROSITE" id="PS50893"/>
    </source>
</evidence>
<dbReference type="GO" id="GO:0005524">
    <property type="term" value="F:ATP binding"/>
    <property type="evidence" value="ECO:0007669"/>
    <property type="project" value="UniProtKB-KW"/>
</dbReference>
<dbReference type="Proteomes" id="UP000061227">
    <property type="component" value="Unassembled WGS sequence"/>
</dbReference>
<keyword evidence="2" id="KW-1003">Cell membrane</keyword>
<dbReference type="SUPFAM" id="SSF52540">
    <property type="entry name" value="P-loop containing nucleoside triphosphate hydrolases"/>
    <property type="match status" value="1"/>
</dbReference>
<dbReference type="PANTHER" id="PTHR43423">
    <property type="entry name" value="ABC TRANSPORTER I FAMILY MEMBER 17"/>
    <property type="match status" value="1"/>
</dbReference>
<keyword evidence="7" id="KW-0472">Membrane</keyword>
<dbReference type="SMART" id="SM00382">
    <property type="entry name" value="AAA"/>
    <property type="match status" value="1"/>
</dbReference>
<evidence type="ECO:0000256" key="3">
    <source>
        <dbReference type="ARBA" id="ARBA00022592"/>
    </source>
</evidence>
<reference evidence="9 10" key="1">
    <citation type="journal article" date="2015" name="BMC Genomics">
        <title>Comparative genomics of Fructobacillus spp. and Leuconostoc spp. reveals niche-specific evolution of Fructobacillus spp.</title>
        <authorList>
            <person name="Endo A."/>
            <person name="Tanizawa Y."/>
            <person name="Tanaka N."/>
            <person name="Maeno S."/>
            <person name="Kumar H."/>
            <person name="Shiwa Y."/>
            <person name="Okada S."/>
            <person name="Yoshikawa H."/>
            <person name="Dicks L."/>
            <person name="Nakagawa J."/>
            <person name="Arita M."/>
        </authorList>
    </citation>
    <scope>NUCLEOTIDE SEQUENCE [LARGE SCALE GENOMIC DNA]</scope>
    <source>
        <strain evidence="9 10">DSM 15468</strain>
    </source>
</reference>
<evidence type="ECO:0000256" key="4">
    <source>
        <dbReference type="ARBA" id="ARBA00022741"/>
    </source>
</evidence>
<evidence type="ECO:0000256" key="1">
    <source>
        <dbReference type="ARBA" id="ARBA00022448"/>
    </source>
</evidence>
<dbReference type="PROSITE" id="PS50893">
    <property type="entry name" value="ABC_TRANSPORTER_2"/>
    <property type="match status" value="1"/>
</dbReference>
<dbReference type="EMBL" id="DF968064">
    <property type="protein sequence ID" value="GAP02802.1"/>
    <property type="molecule type" value="Genomic_DNA"/>
</dbReference>
<dbReference type="GO" id="GO:0035435">
    <property type="term" value="P:phosphate ion transmembrane transport"/>
    <property type="evidence" value="ECO:0007669"/>
    <property type="project" value="InterPro"/>
</dbReference>
<dbReference type="AlphaFoldDB" id="A0A3F3GXD7"/>
<evidence type="ECO:0000256" key="2">
    <source>
        <dbReference type="ARBA" id="ARBA00022475"/>
    </source>
</evidence>
<evidence type="ECO:0000256" key="7">
    <source>
        <dbReference type="ARBA" id="ARBA00023136"/>
    </source>
</evidence>
<dbReference type="InterPro" id="IPR005670">
    <property type="entry name" value="PstB-like"/>
</dbReference>
<dbReference type="Gene3D" id="3.40.50.300">
    <property type="entry name" value="P-loop containing nucleotide triphosphate hydrolases"/>
    <property type="match status" value="1"/>
</dbReference>
<name>A0A3F3GXD7_9LACO</name>
<keyword evidence="6" id="KW-1278">Translocase</keyword>